<dbReference type="Proteomes" id="UP000035083">
    <property type="component" value="Unassembled WGS sequence"/>
</dbReference>
<dbReference type="eggNOG" id="COG1131">
    <property type="taxonomic scope" value="Bacteria"/>
</dbReference>
<keyword evidence="2" id="KW-0813">Transport</keyword>
<dbReference type="RefSeq" id="WP_006897692.1">
    <property type="nucleotide sequence ID" value="NZ_BANU01000032.1"/>
</dbReference>
<dbReference type="AlphaFoldDB" id="L7LNH8"/>
<dbReference type="GO" id="GO:0016887">
    <property type="term" value="F:ATP hydrolysis activity"/>
    <property type="evidence" value="ECO:0007669"/>
    <property type="project" value="InterPro"/>
</dbReference>
<keyword evidence="3" id="KW-0547">Nucleotide-binding</keyword>
<dbReference type="PANTHER" id="PTHR42711:SF5">
    <property type="entry name" value="ABC TRANSPORTER ATP-BINDING PROTEIN NATA"/>
    <property type="match status" value="1"/>
</dbReference>
<dbReference type="InterPro" id="IPR050763">
    <property type="entry name" value="ABC_transporter_ATP-binding"/>
</dbReference>
<feature type="domain" description="ABC transporter" evidence="7">
    <location>
        <begin position="2"/>
        <end position="241"/>
    </location>
</feature>
<proteinExistence type="inferred from homology"/>
<dbReference type="GO" id="GO:1900753">
    <property type="term" value="P:doxorubicin transport"/>
    <property type="evidence" value="ECO:0007669"/>
    <property type="project" value="InterPro"/>
</dbReference>
<evidence type="ECO:0000313" key="9">
    <source>
        <dbReference type="Proteomes" id="UP000035083"/>
    </source>
</evidence>
<keyword evidence="4 8" id="KW-0067">ATP-binding</keyword>
<dbReference type="GO" id="GO:0046677">
    <property type="term" value="P:response to antibiotic"/>
    <property type="evidence" value="ECO:0007669"/>
    <property type="project" value="UniProtKB-KW"/>
</dbReference>
<evidence type="ECO:0000256" key="3">
    <source>
        <dbReference type="ARBA" id="ARBA00022741"/>
    </source>
</evidence>
<evidence type="ECO:0000313" key="8">
    <source>
        <dbReference type="EMBL" id="GAC62286.1"/>
    </source>
</evidence>
<keyword evidence="5" id="KW-0046">Antibiotic resistance</keyword>
<dbReference type="InterPro" id="IPR027417">
    <property type="entry name" value="P-loop_NTPase"/>
</dbReference>
<dbReference type="GO" id="GO:0043215">
    <property type="term" value="P:daunorubicin transport"/>
    <property type="evidence" value="ECO:0007669"/>
    <property type="project" value="InterPro"/>
</dbReference>
<name>L7LNH8_9ACTN</name>
<sequence>MIHARGLVATFVTGKGKSKREVRAVDGVDLDIAEGEVVGFLGPNGAGKTTTLRMLTTLLRPTAGTATVNGYDVTTESVQVRRSIGYVSQMGATFSQALAGDEVADHGQLYGMSRRDAVRRGKELFAQLQLDGLWDRMPKNMSGGQRRRLDIAMGLIHDPTLVFLDEPTTGLDPQARANLWEHISKLRTERGATVFLTTHYLDEADALSDRIMIIDNGRIVAADTPENLKSQVSGDLVHLEFGAGEPVARAAAQLESLGATEIRVDGVGVRARLRGSAKVVPGLLRELEASGNTIESIEIMRPTLDDVFLTLTGRSLRDAEAAADTEEMSDEISA</sequence>
<dbReference type="SUPFAM" id="SSF52540">
    <property type="entry name" value="P-loop containing nucleoside triphosphate hydrolases"/>
    <property type="match status" value="1"/>
</dbReference>
<dbReference type="Pfam" id="PF13732">
    <property type="entry name" value="DrrA1-3_C"/>
    <property type="match status" value="1"/>
</dbReference>
<dbReference type="GO" id="GO:0005886">
    <property type="term" value="C:plasma membrane"/>
    <property type="evidence" value="ECO:0007669"/>
    <property type="project" value="UniProtKB-SubCell"/>
</dbReference>
<dbReference type="PROSITE" id="PS50893">
    <property type="entry name" value="ABC_TRANSPORTER_2"/>
    <property type="match status" value="1"/>
</dbReference>
<comment type="subcellular location">
    <subcellularLocation>
        <location evidence="1">Cell membrane</location>
        <topology evidence="1">Peripheral membrane protein</topology>
        <orientation evidence="1">Cytoplasmic side</orientation>
    </subcellularLocation>
</comment>
<dbReference type="SMART" id="SM00382">
    <property type="entry name" value="AAA"/>
    <property type="match status" value="1"/>
</dbReference>
<reference evidence="8 9" key="1">
    <citation type="submission" date="2012-12" db="EMBL/GenBank/DDBJ databases">
        <title>Whole genome shotgun sequence of Gordonia sihwensis NBRC 108236.</title>
        <authorList>
            <person name="Yoshida I."/>
            <person name="Hosoyama A."/>
            <person name="Tsuchikane K."/>
            <person name="Ando Y."/>
            <person name="Baba S."/>
            <person name="Ohji S."/>
            <person name="Hamada M."/>
            <person name="Tamura T."/>
            <person name="Yamazoe A."/>
            <person name="Yamazaki S."/>
            <person name="Fujita N."/>
        </authorList>
    </citation>
    <scope>NUCLEOTIDE SEQUENCE [LARGE SCALE GENOMIC DNA]</scope>
    <source>
        <strain evidence="8 9">NBRC 108236</strain>
    </source>
</reference>
<dbReference type="NCBIfam" id="TIGR01188">
    <property type="entry name" value="drrA"/>
    <property type="match status" value="1"/>
</dbReference>
<organism evidence="8 9">
    <name type="scientific">Gordonia sihwensis NBRC 108236</name>
    <dbReference type="NCBI Taxonomy" id="1223544"/>
    <lineage>
        <taxon>Bacteria</taxon>
        <taxon>Bacillati</taxon>
        <taxon>Actinomycetota</taxon>
        <taxon>Actinomycetes</taxon>
        <taxon>Mycobacteriales</taxon>
        <taxon>Gordoniaceae</taxon>
        <taxon>Gordonia</taxon>
    </lineage>
</organism>
<dbReference type="InterPro" id="IPR005894">
    <property type="entry name" value="DrrA"/>
</dbReference>
<dbReference type="InterPro" id="IPR003439">
    <property type="entry name" value="ABC_transporter-like_ATP-bd"/>
</dbReference>
<dbReference type="InterPro" id="IPR017871">
    <property type="entry name" value="ABC_transporter-like_CS"/>
</dbReference>
<dbReference type="PROSITE" id="PS00211">
    <property type="entry name" value="ABC_TRANSPORTER_1"/>
    <property type="match status" value="1"/>
</dbReference>
<comment type="caution">
    <text evidence="8">The sequence shown here is derived from an EMBL/GenBank/DDBJ whole genome shotgun (WGS) entry which is preliminary data.</text>
</comment>
<gene>
    <name evidence="8" type="ORF">GSI01S_32_00180</name>
</gene>
<dbReference type="InterPro" id="IPR025302">
    <property type="entry name" value="DrrA1/2-like_C"/>
</dbReference>
<accession>L7LNH8</accession>
<dbReference type="Gene3D" id="3.40.50.300">
    <property type="entry name" value="P-loop containing nucleotide triphosphate hydrolases"/>
    <property type="match status" value="1"/>
</dbReference>
<protein>
    <submittedName>
        <fullName evidence="8">Putative ABC transporter ATP-binding protein</fullName>
    </submittedName>
</protein>
<dbReference type="InterPro" id="IPR003593">
    <property type="entry name" value="AAA+_ATPase"/>
</dbReference>
<evidence type="ECO:0000259" key="7">
    <source>
        <dbReference type="PROSITE" id="PS50893"/>
    </source>
</evidence>
<evidence type="ECO:0000256" key="1">
    <source>
        <dbReference type="ARBA" id="ARBA00004413"/>
    </source>
</evidence>
<dbReference type="Pfam" id="PF00005">
    <property type="entry name" value="ABC_tran"/>
    <property type="match status" value="1"/>
</dbReference>
<evidence type="ECO:0000256" key="4">
    <source>
        <dbReference type="ARBA" id="ARBA00022840"/>
    </source>
</evidence>
<keyword evidence="9" id="KW-1185">Reference proteome</keyword>
<dbReference type="EMBL" id="BANU01000032">
    <property type="protein sequence ID" value="GAC62286.1"/>
    <property type="molecule type" value="Genomic_DNA"/>
</dbReference>
<evidence type="ECO:0000256" key="6">
    <source>
        <dbReference type="ARBA" id="ARBA00049985"/>
    </source>
</evidence>
<evidence type="ECO:0000256" key="2">
    <source>
        <dbReference type="ARBA" id="ARBA00022448"/>
    </source>
</evidence>
<dbReference type="GO" id="GO:0005524">
    <property type="term" value="F:ATP binding"/>
    <property type="evidence" value="ECO:0007669"/>
    <property type="project" value="UniProtKB-KW"/>
</dbReference>
<comment type="similarity">
    <text evidence="6">Belongs to the ABC transporter superfamily. Drug exporter-1 (DrugE1) (TC 3.A.1.105) family.</text>
</comment>
<dbReference type="PANTHER" id="PTHR42711">
    <property type="entry name" value="ABC TRANSPORTER ATP-BINDING PROTEIN"/>
    <property type="match status" value="1"/>
</dbReference>
<evidence type="ECO:0000256" key="5">
    <source>
        <dbReference type="ARBA" id="ARBA00023251"/>
    </source>
</evidence>